<dbReference type="Proteomes" id="UP000218209">
    <property type="component" value="Unassembled WGS sequence"/>
</dbReference>
<accession>A0A1X6P227</accession>
<protein>
    <submittedName>
        <fullName evidence="2">Uncharacterized protein</fullName>
    </submittedName>
</protein>
<sequence>MMRGLNNALPLVVLLVAAAVTVAAAQPPDGGGDGGGGGSADAVDADAFLLRWCNKSPIATPVTVRPGTAGLHHHDCFLTLRDGGSLTVGDGAALNVTAELHVNYIGGSPTGGAVTLAPGAAIAARAVALHVGEMTVEHGSTHHAHGPAVLTATRRVRVASGATVRSAWKFLYVHSPAVTVGGGATLRSGEDLTVKGTTCAVLRPRDVGPPARAFLCGEAPPKGRP</sequence>
<evidence type="ECO:0000256" key="1">
    <source>
        <dbReference type="SAM" id="SignalP"/>
    </source>
</evidence>
<gene>
    <name evidence="2" type="ORF">BU14_0272s0001</name>
</gene>
<proteinExistence type="predicted"/>
<feature type="chain" id="PRO_5012846683" evidence="1">
    <location>
        <begin position="26"/>
        <end position="225"/>
    </location>
</feature>
<evidence type="ECO:0000313" key="3">
    <source>
        <dbReference type="Proteomes" id="UP000218209"/>
    </source>
</evidence>
<feature type="signal peptide" evidence="1">
    <location>
        <begin position="1"/>
        <end position="25"/>
    </location>
</feature>
<organism evidence="2 3">
    <name type="scientific">Porphyra umbilicalis</name>
    <name type="common">Purple laver</name>
    <name type="synonym">Red alga</name>
    <dbReference type="NCBI Taxonomy" id="2786"/>
    <lineage>
        <taxon>Eukaryota</taxon>
        <taxon>Rhodophyta</taxon>
        <taxon>Bangiophyceae</taxon>
        <taxon>Bangiales</taxon>
        <taxon>Bangiaceae</taxon>
        <taxon>Porphyra</taxon>
    </lineage>
</organism>
<name>A0A1X6P227_PORUM</name>
<dbReference type="EMBL" id="KV918934">
    <property type="protein sequence ID" value="OSX74683.1"/>
    <property type="molecule type" value="Genomic_DNA"/>
</dbReference>
<keyword evidence="1" id="KW-0732">Signal</keyword>
<evidence type="ECO:0000313" key="2">
    <source>
        <dbReference type="EMBL" id="OSX74683.1"/>
    </source>
</evidence>
<dbReference type="AlphaFoldDB" id="A0A1X6P227"/>
<keyword evidence="3" id="KW-1185">Reference proteome</keyword>
<reference evidence="2 3" key="1">
    <citation type="submission" date="2017-03" db="EMBL/GenBank/DDBJ databases">
        <title>WGS assembly of Porphyra umbilicalis.</title>
        <authorList>
            <person name="Brawley S.H."/>
            <person name="Blouin N.A."/>
            <person name="Ficko-Blean E."/>
            <person name="Wheeler G.L."/>
            <person name="Lohr M."/>
            <person name="Goodson H.V."/>
            <person name="Jenkins J.W."/>
            <person name="Blaby-Haas C.E."/>
            <person name="Helliwell K.E."/>
            <person name="Chan C."/>
            <person name="Marriage T."/>
            <person name="Bhattacharya D."/>
            <person name="Klein A.S."/>
            <person name="Badis Y."/>
            <person name="Brodie J."/>
            <person name="Cao Y."/>
            <person name="Collen J."/>
            <person name="Dittami S.M."/>
            <person name="Gachon C.M."/>
            <person name="Green B.R."/>
            <person name="Karpowicz S."/>
            <person name="Kim J.W."/>
            <person name="Kudahl U."/>
            <person name="Lin S."/>
            <person name="Michel G."/>
            <person name="Mittag M."/>
            <person name="Olson B.J."/>
            <person name="Pangilinan J."/>
            <person name="Peng Y."/>
            <person name="Qiu H."/>
            <person name="Shu S."/>
            <person name="Singer J.T."/>
            <person name="Smith A.G."/>
            <person name="Sprecher B.N."/>
            <person name="Wagner V."/>
            <person name="Wang W."/>
            <person name="Wang Z.-Y."/>
            <person name="Yan J."/>
            <person name="Yarish C."/>
            <person name="Zoeuner-Riek S."/>
            <person name="Zhuang Y."/>
            <person name="Zou Y."/>
            <person name="Lindquist E.A."/>
            <person name="Grimwood J."/>
            <person name="Barry K."/>
            <person name="Rokhsar D.S."/>
            <person name="Schmutz J."/>
            <person name="Stiller J.W."/>
            <person name="Grossman A.R."/>
            <person name="Prochnik S.E."/>
        </authorList>
    </citation>
    <scope>NUCLEOTIDE SEQUENCE [LARGE SCALE GENOMIC DNA]</scope>
    <source>
        <strain evidence="2">4086291</strain>
    </source>
</reference>